<dbReference type="EMBL" id="JBBNAF010000011">
    <property type="protein sequence ID" value="KAK9099269.1"/>
    <property type="molecule type" value="Genomic_DNA"/>
</dbReference>
<reference evidence="2 3" key="1">
    <citation type="submission" date="2024-01" db="EMBL/GenBank/DDBJ databases">
        <title>Genome assemblies of Stephania.</title>
        <authorList>
            <person name="Yang L."/>
        </authorList>
    </citation>
    <scope>NUCLEOTIDE SEQUENCE [LARGE SCALE GENOMIC DNA]</scope>
    <source>
        <strain evidence="2">YNDBR</strain>
        <tissue evidence="2">Leaf</tissue>
    </source>
</reference>
<name>A0AAP0HWB0_9MAGN</name>
<feature type="region of interest" description="Disordered" evidence="1">
    <location>
        <begin position="37"/>
        <end position="84"/>
    </location>
</feature>
<keyword evidence="3" id="KW-1185">Reference proteome</keyword>
<evidence type="ECO:0000313" key="2">
    <source>
        <dbReference type="EMBL" id="KAK9099269.1"/>
    </source>
</evidence>
<evidence type="ECO:0000256" key="1">
    <source>
        <dbReference type="SAM" id="MobiDB-lite"/>
    </source>
</evidence>
<protein>
    <submittedName>
        <fullName evidence="2">Uncharacterized protein</fullName>
    </submittedName>
</protein>
<dbReference type="Proteomes" id="UP001420932">
    <property type="component" value="Unassembled WGS sequence"/>
</dbReference>
<organism evidence="2 3">
    <name type="scientific">Stephania yunnanensis</name>
    <dbReference type="NCBI Taxonomy" id="152371"/>
    <lineage>
        <taxon>Eukaryota</taxon>
        <taxon>Viridiplantae</taxon>
        <taxon>Streptophyta</taxon>
        <taxon>Embryophyta</taxon>
        <taxon>Tracheophyta</taxon>
        <taxon>Spermatophyta</taxon>
        <taxon>Magnoliopsida</taxon>
        <taxon>Ranunculales</taxon>
        <taxon>Menispermaceae</taxon>
        <taxon>Menispermoideae</taxon>
        <taxon>Cissampelideae</taxon>
        <taxon>Stephania</taxon>
    </lineage>
</organism>
<proteinExistence type="predicted"/>
<evidence type="ECO:0000313" key="3">
    <source>
        <dbReference type="Proteomes" id="UP001420932"/>
    </source>
</evidence>
<dbReference type="AlphaFoldDB" id="A0AAP0HWB0"/>
<accession>A0AAP0HWB0</accession>
<sequence>MILLFTNHFQYFHLPPNLFSPPSKIIFTSPNPFHLQTHFHCQPSTTAGDPPRPPPDRSRASAAPARAQPLRAPRPGPPRPAPPLRAQLAQRAPSLLAQPAPPLRALRAPRSAAARPAPALLRPCAAGVSPAPPLRTSPLACATSDAARGQRRRCAPLLGQSPAADPPLLGHRVAVHRTPRRRCRSDPRRLLRSRWSPLASP</sequence>
<feature type="compositionally biased region" description="Low complexity" evidence="1">
    <location>
        <begin position="60"/>
        <end position="71"/>
    </location>
</feature>
<gene>
    <name evidence="2" type="ORF">Syun_026314</name>
</gene>
<feature type="compositionally biased region" description="Pro residues" evidence="1">
    <location>
        <begin position="72"/>
        <end position="83"/>
    </location>
</feature>
<feature type="region of interest" description="Disordered" evidence="1">
    <location>
        <begin position="174"/>
        <end position="201"/>
    </location>
</feature>
<comment type="caution">
    <text evidence="2">The sequence shown here is derived from an EMBL/GenBank/DDBJ whole genome shotgun (WGS) entry which is preliminary data.</text>
</comment>
<feature type="compositionally biased region" description="Basic residues" evidence="1">
    <location>
        <begin position="174"/>
        <end position="183"/>
    </location>
</feature>